<organism evidence="1 2">
    <name type="scientific">Pantoea eucrina</name>
    <dbReference type="NCBI Taxonomy" id="472693"/>
    <lineage>
        <taxon>Bacteria</taxon>
        <taxon>Pseudomonadati</taxon>
        <taxon>Pseudomonadota</taxon>
        <taxon>Gammaproteobacteria</taxon>
        <taxon>Enterobacterales</taxon>
        <taxon>Erwiniaceae</taxon>
        <taxon>Pantoea</taxon>
    </lineage>
</organism>
<evidence type="ECO:0000313" key="2">
    <source>
        <dbReference type="Proteomes" id="UP001288620"/>
    </source>
</evidence>
<protein>
    <submittedName>
        <fullName evidence="1">PheA operon leader peptide PheL</fullName>
    </submittedName>
</protein>
<dbReference type="NCBIfam" id="NF038149">
    <property type="entry name" value="leader_PheL"/>
    <property type="match status" value="1"/>
</dbReference>
<keyword evidence="2" id="KW-1185">Reference proteome</keyword>
<dbReference type="InterPro" id="IPR049907">
    <property type="entry name" value="PheL"/>
</dbReference>
<gene>
    <name evidence="1" type="primary">pheL</name>
    <name evidence="1" type="ORF">N4G40_04725</name>
</gene>
<dbReference type="EMBL" id="JAOBTT010000001">
    <property type="protein sequence ID" value="MDZ7277583.1"/>
    <property type="molecule type" value="Genomic_DNA"/>
</dbReference>
<reference evidence="2" key="1">
    <citation type="submission" date="2023-07" db="EMBL/GenBank/DDBJ databases">
        <title>Structural and functional analysis of rice phyllospheric bacteria for their antimicrobial properties and defense elicitation against blast disease.</title>
        <authorList>
            <person name="Sahu K.P."/>
            <person name="Asharani P."/>
            <person name="Kumar M."/>
            <person name="Reddy B."/>
            <person name="Kumar A."/>
        </authorList>
    </citation>
    <scope>NUCLEOTIDE SEQUENCE [LARGE SCALE GENOMIC DNA]</scope>
    <source>
        <strain evidence="2">OsEp_Plm_30P10</strain>
    </source>
</reference>
<sequence length="15" mass="1889">MKSQPFFFAFFFTFP</sequence>
<dbReference type="Proteomes" id="UP001288620">
    <property type="component" value="Unassembled WGS sequence"/>
</dbReference>
<accession>A0ABU5LCI9</accession>
<comment type="caution">
    <text evidence="1">The sequence shown here is derived from an EMBL/GenBank/DDBJ whole genome shotgun (WGS) entry which is preliminary data.</text>
</comment>
<dbReference type="RefSeq" id="WP_232758919.1">
    <property type="nucleotide sequence ID" value="NZ_JAOBTT010000001.1"/>
</dbReference>
<evidence type="ECO:0000313" key="1">
    <source>
        <dbReference type="EMBL" id="MDZ7277583.1"/>
    </source>
</evidence>
<name>A0ABU5LCI9_9GAMM</name>
<proteinExistence type="predicted"/>